<dbReference type="PANTHER" id="PTHR32060">
    <property type="entry name" value="TAIL-SPECIFIC PROTEASE"/>
    <property type="match status" value="1"/>
</dbReference>
<dbReference type="InterPro" id="IPR005151">
    <property type="entry name" value="Tail-specific_protease"/>
</dbReference>
<keyword evidence="4 5" id="KW-0720">Serine protease</keyword>
<dbReference type="Gene3D" id="3.30.750.44">
    <property type="match status" value="1"/>
</dbReference>
<dbReference type="SUPFAM" id="SSF52096">
    <property type="entry name" value="ClpP/crotonase"/>
    <property type="match status" value="1"/>
</dbReference>
<dbReference type="EMBL" id="VBAJ01000083">
    <property type="protein sequence ID" value="TMJ08751.1"/>
    <property type="molecule type" value="Genomic_DNA"/>
</dbReference>
<dbReference type="SMART" id="SM00228">
    <property type="entry name" value="PDZ"/>
    <property type="match status" value="1"/>
</dbReference>
<feature type="domain" description="PDZ" evidence="6">
    <location>
        <begin position="146"/>
        <end position="228"/>
    </location>
</feature>
<name>A0A537LL72_9BACT</name>
<evidence type="ECO:0000256" key="3">
    <source>
        <dbReference type="ARBA" id="ARBA00022801"/>
    </source>
</evidence>
<dbReference type="InterPro" id="IPR004447">
    <property type="entry name" value="Peptidase_S41A"/>
</dbReference>
<dbReference type="InterPro" id="IPR036034">
    <property type="entry name" value="PDZ_sf"/>
</dbReference>
<dbReference type="GO" id="GO:0030288">
    <property type="term" value="C:outer membrane-bounded periplasmic space"/>
    <property type="evidence" value="ECO:0007669"/>
    <property type="project" value="TreeGrafter"/>
</dbReference>
<evidence type="ECO:0000256" key="5">
    <source>
        <dbReference type="RuleBase" id="RU004404"/>
    </source>
</evidence>
<dbReference type="AlphaFoldDB" id="A0A537LL72"/>
<dbReference type="SMART" id="SM00245">
    <property type="entry name" value="TSPc"/>
    <property type="match status" value="1"/>
</dbReference>
<sequence>MSGRRQFVAIALVLVLAAVAGFVWATVGPRGQRADLQAQGASLLDAVDREVRTKFVLQSVDEAKLYEGAQAEVLKATGAGCARILQSGRVAQSSGGGQRIAALVEAAAQRCTAPRPDPQQLYFAAARGMLDSLGDRYTRFMDPRAFDEFKQDAQGFFFGIGISIDLKEDYPIVVQPIPGTPAARIGVRAGDRITEIDGISANKMPLQEAVARIRGPKGSAVHLVIRRGDQSMRVTIVRDRIEIVAGEGTETDSLDDAARARLRDAGIGYVRLVTFNDNTEMAFRRLFERAKQSNARALILDLRGNGGGLLDVSLRVADWFVPAGQPLVHTVDREGRRETERATARAKVGIPVVVLVNEFTASASEIVSGALQDHRVATLVGVKTYGKGVIQTIVDLPMGSGAAITTAKYLTPSGRDIHGKGLVPDEVVGDTEDEVRKRLHGQADDAVDRELQQIRAAQLNRAIQILKKQLGRSLRTLPPVPYAAAAAAA</sequence>
<dbReference type="NCBIfam" id="TIGR00225">
    <property type="entry name" value="prc"/>
    <property type="match status" value="1"/>
</dbReference>
<reference evidence="7 8" key="1">
    <citation type="journal article" date="2019" name="Nat. Microbiol.">
        <title>Mediterranean grassland soil C-N compound turnover is dependent on rainfall and depth, and is mediated by genomically divergent microorganisms.</title>
        <authorList>
            <person name="Diamond S."/>
            <person name="Andeer P.F."/>
            <person name="Li Z."/>
            <person name="Crits-Christoph A."/>
            <person name="Burstein D."/>
            <person name="Anantharaman K."/>
            <person name="Lane K.R."/>
            <person name="Thomas B.C."/>
            <person name="Pan C."/>
            <person name="Northen T.R."/>
            <person name="Banfield J.F."/>
        </authorList>
    </citation>
    <scope>NUCLEOTIDE SEQUENCE [LARGE SCALE GENOMIC DNA]</scope>
    <source>
        <strain evidence="7">NP_2</strain>
    </source>
</reference>
<evidence type="ECO:0000259" key="6">
    <source>
        <dbReference type="PROSITE" id="PS50106"/>
    </source>
</evidence>
<dbReference type="GO" id="GO:0007165">
    <property type="term" value="P:signal transduction"/>
    <property type="evidence" value="ECO:0007669"/>
    <property type="project" value="TreeGrafter"/>
</dbReference>
<dbReference type="GO" id="GO:0008236">
    <property type="term" value="F:serine-type peptidase activity"/>
    <property type="evidence" value="ECO:0007669"/>
    <property type="project" value="UniProtKB-KW"/>
</dbReference>
<keyword evidence="2 5" id="KW-0645">Protease</keyword>
<dbReference type="Pfam" id="PF17820">
    <property type="entry name" value="PDZ_6"/>
    <property type="match status" value="1"/>
</dbReference>
<keyword evidence="3 5" id="KW-0378">Hydrolase</keyword>
<dbReference type="PROSITE" id="PS51318">
    <property type="entry name" value="TAT"/>
    <property type="match status" value="1"/>
</dbReference>
<dbReference type="Gene3D" id="3.90.226.10">
    <property type="entry name" value="2-enoyl-CoA Hydratase, Chain A, domain 1"/>
    <property type="match status" value="1"/>
</dbReference>
<evidence type="ECO:0000313" key="8">
    <source>
        <dbReference type="Proteomes" id="UP000318661"/>
    </source>
</evidence>
<evidence type="ECO:0000313" key="7">
    <source>
        <dbReference type="EMBL" id="TMJ08751.1"/>
    </source>
</evidence>
<dbReference type="Proteomes" id="UP000318661">
    <property type="component" value="Unassembled WGS sequence"/>
</dbReference>
<dbReference type="InterPro" id="IPR006311">
    <property type="entry name" value="TAT_signal"/>
</dbReference>
<dbReference type="InterPro" id="IPR001478">
    <property type="entry name" value="PDZ"/>
</dbReference>
<dbReference type="CDD" id="cd07560">
    <property type="entry name" value="Peptidase_S41_CPP"/>
    <property type="match status" value="1"/>
</dbReference>
<dbReference type="GO" id="GO:0006508">
    <property type="term" value="P:proteolysis"/>
    <property type="evidence" value="ECO:0007669"/>
    <property type="project" value="UniProtKB-KW"/>
</dbReference>
<comment type="similarity">
    <text evidence="1 5">Belongs to the peptidase S41A family.</text>
</comment>
<dbReference type="GO" id="GO:0004175">
    <property type="term" value="F:endopeptidase activity"/>
    <property type="evidence" value="ECO:0007669"/>
    <property type="project" value="TreeGrafter"/>
</dbReference>
<dbReference type="FunFam" id="2.30.42.10:FF:000063">
    <property type="entry name" value="Peptidase, S41 family"/>
    <property type="match status" value="1"/>
</dbReference>
<dbReference type="PANTHER" id="PTHR32060:SF30">
    <property type="entry name" value="CARBOXY-TERMINAL PROCESSING PROTEASE CTPA"/>
    <property type="match status" value="1"/>
</dbReference>
<comment type="caution">
    <text evidence="7">The sequence shown here is derived from an EMBL/GenBank/DDBJ whole genome shotgun (WGS) entry which is preliminary data.</text>
</comment>
<dbReference type="InterPro" id="IPR041489">
    <property type="entry name" value="PDZ_6"/>
</dbReference>
<accession>A0A537LL72</accession>
<dbReference type="Pfam" id="PF03572">
    <property type="entry name" value="Peptidase_S41"/>
    <property type="match status" value="1"/>
</dbReference>
<dbReference type="InterPro" id="IPR029045">
    <property type="entry name" value="ClpP/crotonase-like_dom_sf"/>
</dbReference>
<organism evidence="7 8">
    <name type="scientific">Candidatus Segetimicrobium genomatis</name>
    <dbReference type="NCBI Taxonomy" id="2569760"/>
    <lineage>
        <taxon>Bacteria</taxon>
        <taxon>Bacillati</taxon>
        <taxon>Candidatus Sysuimicrobiota</taxon>
        <taxon>Candidatus Sysuimicrobiia</taxon>
        <taxon>Candidatus Sysuimicrobiales</taxon>
        <taxon>Candidatus Segetimicrobiaceae</taxon>
        <taxon>Candidatus Segetimicrobium</taxon>
    </lineage>
</organism>
<evidence type="ECO:0000256" key="4">
    <source>
        <dbReference type="ARBA" id="ARBA00022825"/>
    </source>
</evidence>
<dbReference type="SUPFAM" id="SSF50156">
    <property type="entry name" value="PDZ domain-like"/>
    <property type="match status" value="1"/>
</dbReference>
<dbReference type="Gene3D" id="2.30.42.10">
    <property type="match status" value="1"/>
</dbReference>
<protein>
    <submittedName>
        <fullName evidence="7">S41 family peptidase</fullName>
    </submittedName>
</protein>
<dbReference type="CDD" id="cd06782">
    <property type="entry name" value="cpPDZ_CPP-like"/>
    <property type="match status" value="1"/>
</dbReference>
<dbReference type="PROSITE" id="PS50106">
    <property type="entry name" value="PDZ"/>
    <property type="match status" value="1"/>
</dbReference>
<evidence type="ECO:0000256" key="1">
    <source>
        <dbReference type="ARBA" id="ARBA00009179"/>
    </source>
</evidence>
<evidence type="ECO:0000256" key="2">
    <source>
        <dbReference type="ARBA" id="ARBA00022670"/>
    </source>
</evidence>
<gene>
    <name evidence="7" type="ORF">E6G99_03915</name>
</gene>
<proteinExistence type="inferred from homology"/>